<keyword evidence="3" id="KW-1185">Reference proteome</keyword>
<dbReference type="AlphaFoldDB" id="A0A7J7LHY3"/>
<dbReference type="EMBL" id="JACGCM010002279">
    <property type="protein sequence ID" value="KAF6142114.1"/>
    <property type="molecule type" value="Genomic_DNA"/>
</dbReference>
<feature type="compositionally biased region" description="Acidic residues" evidence="1">
    <location>
        <begin position="274"/>
        <end position="283"/>
    </location>
</feature>
<feature type="region of interest" description="Disordered" evidence="1">
    <location>
        <begin position="456"/>
        <end position="480"/>
    </location>
</feature>
<proteinExistence type="predicted"/>
<evidence type="ECO:0000313" key="3">
    <source>
        <dbReference type="Proteomes" id="UP000541444"/>
    </source>
</evidence>
<name>A0A7J7LHY3_9MAGN</name>
<feature type="region of interest" description="Disordered" evidence="1">
    <location>
        <begin position="261"/>
        <end position="285"/>
    </location>
</feature>
<gene>
    <name evidence="2" type="ORF">GIB67_037032</name>
</gene>
<dbReference type="Proteomes" id="UP000541444">
    <property type="component" value="Unassembled WGS sequence"/>
</dbReference>
<feature type="compositionally biased region" description="Basic and acidic residues" evidence="1">
    <location>
        <begin position="261"/>
        <end position="273"/>
    </location>
</feature>
<comment type="caution">
    <text evidence="2">The sequence shown here is derived from an EMBL/GenBank/DDBJ whole genome shotgun (WGS) entry which is preliminary data.</text>
</comment>
<dbReference type="Gene3D" id="1.10.510.10">
    <property type="entry name" value="Transferase(Phosphotransferase) domain 1"/>
    <property type="match status" value="1"/>
</dbReference>
<accession>A0A7J7LHY3</accession>
<sequence>MSGRRNLDLAKDGKFDFFPTTVASRLNNHEEVISLFDSKLEGNFDEDQVTRACNIACWCIQEGGMSRPSMKYVVQVLDGVVDVGIPLVPLYLQNLVDNLGRKRDDMEYSCESSLVTEQRSTGFERKILKSFLLFLCKKFRVVIINNGVGVGEIHVIGGEGWREYVWWRGEDGTTVGDLLCVRQDRWGFYFRSRFDMVEICAGESDIRILNESGIGGKQLGGRDRVGSNSGDIASVGQFRMAPRIVEVSDEEVTETYMDHELHVSDRKGSRGGEEDVEEGEEACYGEGPETKEILSFKKKYGISGNFVFQEKYQYYMIDKEIPLGGILVHREQIKKGLKLPLRADQKKLINFFDVAPGQFNPNIYNLFMEIDRKSEVKEELYNIRKGYFGRIDNLVIDQDRVSTLFQEAGLKRSREKGVEVSVINASEAVAPLNPPKRNTRRSTTDEEVKNDKPVVVRDMCPPRGSTSVLPKKKGSGESTKNKFVEESKVEVNEAALCEAKKKWEKEKEEALAFLRTNFEKDIREQIVDMQRAIELDQRKLLDEVRAEVTAKKLDTCQKVRAHYVEQYEELEVRKDYYKSLVKSGGVVFEDSYAEDDAPEVPKVPSGMEVVEDFVLMETDGLHPGELAEVFAPEGFMKVDEVISHPIMQKNL</sequence>
<evidence type="ECO:0000313" key="2">
    <source>
        <dbReference type="EMBL" id="KAF6142114.1"/>
    </source>
</evidence>
<organism evidence="2 3">
    <name type="scientific">Kingdonia uniflora</name>
    <dbReference type="NCBI Taxonomy" id="39325"/>
    <lineage>
        <taxon>Eukaryota</taxon>
        <taxon>Viridiplantae</taxon>
        <taxon>Streptophyta</taxon>
        <taxon>Embryophyta</taxon>
        <taxon>Tracheophyta</taxon>
        <taxon>Spermatophyta</taxon>
        <taxon>Magnoliopsida</taxon>
        <taxon>Ranunculales</taxon>
        <taxon>Circaeasteraceae</taxon>
        <taxon>Kingdonia</taxon>
    </lineage>
</organism>
<reference evidence="2 3" key="1">
    <citation type="journal article" date="2020" name="IScience">
        <title>Genome Sequencing of the Endangered Kingdonia uniflora (Circaeasteraceae, Ranunculales) Reveals Potential Mechanisms of Evolutionary Specialization.</title>
        <authorList>
            <person name="Sun Y."/>
            <person name="Deng T."/>
            <person name="Zhang A."/>
            <person name="Moore M.J."/>
            <person name="Landis J.B."/>
            <person name="Lin N."/>
            <person name="Zhang H."/>
            <person name="Zhang X."/>
            <person name="Huang J."/>
            <person name="Zhang X."/>
            <person name="Sun H."/>
            <person name="Wang H."/>
        </authorList>
    </citation>
    <scope>NUCLEOTIDE SEQUENCE [LARGE SCALE GENOMIC DNA]</scope>
    <source>
        <strain evidence="2">TB1705</strain>
        <tissue evidence="2">Leaf</tissue>
    </source>
</reference>
<protein>
    <submittedName>
        <fullName evidence="2">Uncharacterized protein</fullName>
    </submittedName>
</protein>
<evidence type="ECO:0000256" key="1">
    <source>
        <dbReference type="SAM" id="MobiDB-lite"/>
    </source>
</evidence>